<dbReference type="Gene3D" id="2.30.30.40">
    <property type="entry name" value="SH3 Domains"/>
    <property type="match status" value="2"/>
</dbReference>
<feature type="signal peptide" evidence="5">
    <location>
        <begin position="1"/>
        <end position="24"/>
    </location>
</feature>
<reference evidence="7" key="1">
    <citation type="submission" date="2020-10" db="EMBL/GenBank/DDBJ databases">
        <authorList>
            <person name="Gilroy R."/>
        </authorList>
    </citation>
    <scope>NUCLEOTIDE SEQUENCE</scope>
    <source>
        <strain evidence="7">B2-16538</strain>
    </source>
</reference>
<dbReference type="SUPFAM" id="SSF54001">
    <property type="entry name" value="Cysteine proteinases"/>
    <property type="match status" value="1"/>
</dbReference>
<dbReference type="InterPro" id="IPR051202">
    <property type="entry name" value="Peptidase_C40"/>
</dbReference>
<dbReference type="Pfam" id="PF00877">
    <property type="entry name" value="NLPC_P60"/>
    <property type="match status" value="1"/>
</dbReference>
<comment type="similarity">
    <text evidence="1">Belongs to the peptidase C40 family.</text>
</comment>
<keyword evidence="3" id="KW-0378">Hydrolase</keyword>
<dbReference type="Proteomes" id="UP000823750">
    <property type="component" value="Unassembled WGS sequence"/>
</dbReference>
<evidence type="ECO:0000256" key="2">
    <source>
        <dbReference type="ARBA" id="ARBA00022670"/>
    </source>
</evidence>
<evidence type="ECO:0000256" key="4">
    <source>
        <dbReference type="ARBA" id="ARBA00022807"/>
    </source>
</evidence>
<feature type="chain" id="PRO_5038943429" evidence="5">
    <location>
        <begin position="25"/>
        <end position="369"/>
    </location>
</feature>
<name>A0A9D9NRZ6_9BACT</name>
<proteinExistence type="inferred from homology"/>
<sequence length="369" mass="39826">MNKTSIAAALAICMAAAGNGLSYAGENRPAAAQESTTDTDSSATTHGHRYAVTCFSANYLREKADFTAELGNQLLMGTPVEIIGEDGYWRQVISPEPYKAWCLDMGLAEMDSASLSAYLYAPKYICTAMYSRILASPYKGAKTVSDLVAGDLMLAETTGTGRKCTAKKYVKVRLASGIHGYVPKKDVEAFGTWAENASATADNIIGTAEKFLGIPYFWGGTSVKGVDCSGLVRMVWFLNGVLLPRNASQQAKAGKDIPVNLQPQDSTDTSGGQNLKEMMLQRISSLEKGDLIFFGTGSSISHVGIYIGNGRFIHASKTVRHNSLIPGEEDYYELSDRLVRARRVIGEEGNGNGVTRIMDSPAYFLPMDN</sequence>
<reference evidence="7" key="2">
    <citation type="journal article" date="2021" name="PeerJ">
        <title>Extensive microbial diversity within the chicken gut microbiome revealed by metagenomics and culture.</title>
        <authorList>
            <person name="Gilroy R."/>
            <person name="Ravi A."/>
            <person name="Getino M."/>
            <person name="Pursley I."/>
            <person name="Horton D.L."/>
            <person name="Alikhan N.F."/>
            <person name="Baker D."/>
            <person name="Gharbi K."/>
            <person name="Hall N."/>
            <person name="Watson M."/>
            <person name="Adriaenssens E.M."/>
            <person name="Foster-Nyarko E."/>
            <person name="Jarju S."/>
            <person name="Secka A."/>
            <person name="Antonio M."/>
            <person name="Oren A."/>
            <person name="Chaudhuri R.R."/>
            <person name="La Ragione R."/>
            <person name="Hildebrand F."/>
            <person name="Pallen M.J."/>
        </authorList>
    </citation>
    <scope>NUCLEOTIDE SEQUENCE</scope>
    <source>
        <strain evidence="7">B2-16538</strain>
    </source>
</reference>
<organism evidence="7 8">
    <name type="scientific">Candidatus Cryptobacteroides excrementavium</name>
    <dbReference type="NCBI Taxonomy" id="2840759"/>
    <lineage>
        <taxon>Bacteria</taxon>
        <taxon>Pseudomonadati</taxon>
        <taxon>Bacteroidota</taxon>
        <taxon>Bacteroidia</taxon>
        <taxon>Bacteroidales</taxon>
        <taxon>Candidatus Cryptobacteroides</taxon>
    </lineage>
</organism>
<dbReference type="EMBL" id="JADILX010000086">
    <property type="protein sequence ID" value="MBO8485886.1"/>
    <property type="molecule type" value="Genomic_DNA"/>
</dbReference>
<evidence type="ECO:0000313" key="7">
    <source>
        <dbReference type="EMBL" id="MBO8485886.1"/>
    </source>
</evidence>
<dbReference type="PANTHER" id="PTHR47053">
    <property type="entry name" value="MUREIN DD-ENDOPEPTIDASE MEPH-RELATED"/>
    <property type="match status" value="1"/>
</dbReference>
<feature type="domain" description="NlpC/P60" evidence="6">
    <location>
        <begin position="198"/>
        <end position="345"/>
    </location>
</feature>
<dbReference type="Gene3D" id="3.90.1720.10">
    <property type="entry name" value="endopeptidase domain like (from Nostoc punctiforme)"/>
    <property type="match status" value="1"/>
</dbReference>
<dbReference type="PANTHER" id="PTHR47053:SF1">
    <property type="entry name" value="MUREIN DD-ENDOPEPTIDASE MEPH-RELATED"/>
    <property type="match status" value="1"/>
</dbReference>
<evidence type="ECO:0000259" key="6">
    <source>
        <dbReference type="PROSITE" id="PS51935"/>
    </source>
</evidence>
<keyword evidence="2" id="KW-0645">Protease</keyword>
<dbReference type="InterPro" id="IPR038765">
    <property type="entry name" value="Papain-like_cys_pep_sf"/>
</dbReference>
<dbReference type="AlphaFoldDB" id="A0A9D9NRZ6"/>
<protein>
    <submittedName>
        <fullName evidence="7">C40 family peptidase</fullName>
    </submittedName>
</protein>
<keyword evidence="5" id="KW-0732">Signal</keyword>
<accession>A0A9D9NRZ6</accession>
<keyword evidence="4" id="KW-0788">Thiol protease</keyword>
<evidence type="ECO:0000256" key="1">
    <source>
        <dbReference type="ARBA" id="ARBA00007074"/>
    </source>
</evidence>
<dbReference type="GO" id="GO:0006508">
    <property type="term" value="P:proteolysis"/>
    <property type="evidence" value="ECO:0007669"/>
    <property type="project" value="UniProtKB-KW"/>
</dbReference>
<evidence type="ECO:0000313" key="8">
    <source>
        <dbReference type="Proteomes" id="UP000823750"/>
    </source>
</evidence>
<comment type="caution">
    <text evidence="7">The sequence shown here is derived from an EMBL/GenBank/DDBJ whole genome shotgun (WGS) entry which is preliminary data.</text>
</comment>
<gene>
    <name evidence="7" type="ORF">IAB78_05630</name>
</gene>
<dbReference type="GO" id="GO:0008234">
    <property type="term" value="F:cysteine-type peptidase activity"/>
    <property type="evidence" value="ECO:0007669"/>
    <property type="project" value="UniProtKB-KW"/>
</dbReference>
<dbReference type="PROSITE" id="PS51935">
    <property type="entry name" value="NLPC_P60"/>
    <property type="match status" value="1"/>
</dbReference>
<evidence type="ECO:0000256" key="3">
    <source>
        <dbReference type="ARBA" id="ARBA00022801"/>
    </source>
</evidence>
<dbReference type="InterPro" id="IPR000064">
    <property type="entry name" value="NLP_P60_dom"/>
</dbReference>
<evidence type="ECO:0000256" key="5">
    <source>
        <dbReference type="SAM" id="SignalP"/>
    </source>
</evidence>